<keyword evidence="5" id="KW-0732">Signal</keyword>
<organism evidence="7 8">
    <name type="scientific">Candidatus Saccharicenans subterraneus</name>
    <dbReference type="NCBI Taxonomy" id="2508984"/>
    <lineage>
        <taxon>Bacteria</taxon>
        <taxon>Candidatus Aminicenantota</taxon>
        <taxon>Candidatus Aminicenantia</taxon>
        <taxon>Candidatus Aminicenantales</taxon>
        <taxon>Candidatus Saccharicenantaceae</taxon>
        <taxon>Candidatus Saccharicenans</taxon>
    </lineage>
</organism>
<dbReference type="GO" id="GO:0008270">
    <property type="term" value="F:zinc ion binding"/>
    <property type="evidence" value="ECO:0007669"/>
    <property type="project" value="InterPro"/>
</dbReference>
<dbReference type="InterPro" id="IPR001818">
    <property type="entry name" value="Pept_M10_metallopeptidase"/>
</dbReference>
<keyword evidence="4" id="KW-0862">Zinc</keyword>
<evidence type="ECO:0000256" key="2">
    <source>
        <dbReference type="ARBA" id="ARBA00022723"/>
    </source>
</evidence>
<dbReference type="Proteomes" id="UP000257323">
    <property type="component" value="Unassembled WGS sequence"/>
</dbReference>
<dbReference type="GO" id="GO:0031012">
    <property type="term" value="C:extracellular matrix"/>
    <property type="evidence" value="ECO:0007669"/>
    <property type="project" value="InterPro"/>
</dbReference>
<feature type="chain" id="PRO_5017834284" description="Peptidase M10 metallopeptidase domain-containing protein" evidence="5">
    <location>
        <begin position="22"/>
        <end position="300"/>
    </location>
</feature>
<evidence type="ECO:0000313" key="7">
    <source>
        <dbReference type="EMBL" id="RFT16623.1"/>
    </source>
</evidence>
<dbReference type="Pfam" id="PF00413">
    <property type="entry name" value="Peptidase_M10"/>
    <property type="match status" value="1"/>
</dbReference>
<gene>
    <name evidence="7" type="ORF">OP8BY_1236</name>
</gene>
<dbReference type="SUPFAM" id="SSF55486">
    <property type="entry name" value="Metalloproteases ('zincins'), catalytic domain"/>
    <property type="match status" value="1"/>
</dbReference>
<evidence type="ECO:0000259" key="6">
    <source>
        <dbReference type="Pfam" id="PF00413"/>
    </source>
</evidence>
<dbReference type="AlphaFoldDB" id="A0A3E2BPD2"/>
<keyword evidence="3" id="KW-0378">Hydrolase</keyword>
<proteinExistence type="predicted"/>
<evidence type="ECO:0000256" key="4">
    <source>
        <dbReference type="ARBA" id="ARBA00022833"/>
    </source>
</evidence>
<evidence type="ECO:0000256" key="3">
    <source>
        <dbReference type="ARBA" id="ARBA00022801"/>
    </source>
</evidence>
<dbReference type="GO" id="GO:0004222">
    <property type="term" value="F:metalloendopeptidase activity"/>
    <property type="evidence" value="ECO:0007669"/>
    <property type="project" value="InterPro"/>
</dbReference>
<accession>A0A3E2BPD2</accession>
<dbReference type="GO" id="GO:0006508">
    <property type="term" value="P:proteolysis"/>
    <property type="evidence" value="ECO:0007669"/>
    <property type="project" value="UniProtKB-KW"/>
</dbReference>
<keyword evidence="2" id="KW-0479">Metal-binding</keyword>
<comment type="caution">
    <text evidence="7">The sequence shown here is derived from an EMBL/GenBank/DDBJ whole genome shotgun (WGS) entry which is preliminary data.</text>
</comment>
<evidence type="ECO:0000256" key="5">
    <source>
        <dbReference type="SAM" id="SignalP"/>
    </source>
</evidence>
<feature type="signal peptide" evidence="5">
    <location>
        <begin position="1"/>
        <end position="21"/>
    </location>
</feature>
<protein>
    <recommendedName>
        <fullName evidence="6">Peptidase M10 metallopeptidase domain-containing protein</fullName>
    </recommendedName>
</protein>
<evidence type="ECO:0000256" key="1">
    <source>
        <dbReference type="ARBA" id="ARBA00022670"/>
    </source>
</evidence>
<dbReference type="Gene3D" id="3.40.390.10">
    <property type="entry name" value="Collagenase (Catalytic Domain)"/>
    <property type="match status" value="1"/>
</dbReference>
<dbReference type="InterPro" id="IPR024079">
    <property type="entry name" value="MetalloPept_cat_dom_sf"/>
</dbReference>
<name>A0A3E2BPD2_9BACT</name>
<dbReference type="EMBL" id="QUAH01000002">
    <property type="protein sequence ID" value="RFT16623.1"/>
    <property type="molecule type" value="Genomic_DNA"/>
</dbReference>
<keyword evidence="1" id="KW-0645">Protease</keyword>
<sequence>MKKLVILFFLFIFLATFPGLADKTVRDPEEATHILVGEVAEVEGYYDYNEYGDYLIFSRVTVRVDKELKGRAEKFVAFSVEGGEVGELGLRVSNTPVFKKGQVHKFYLKKLNAVYKLIKQEKLQPEVKAQTVCCLTFAKWPSTTATFYLNPNCNDMTSSCTYSEIDLGSGSWQPVFNLVIGGTTSLTKVRQDYQNIVFFRKVKGGSTIAVTYTWYNRTTGIIIEFDMMFYDGWKYFSFNNNCTTACNGGFYLSVIAAHEFGHAIGIDHNDCPTSIMYPYADYCETGLVQSDDRACAATIY</sequence>
<reference evidence="7 8" key="1">
    <citation type="submission" date="2018-08" db="EMBL/GenBank/DDBJ databases">
        <title>Genome analysis of the thermophilic bacterium of the candidate phylum Aminicenantes from deep subsurface aquifer revealed its physiology and ecological role.</title>
        <authorList>
            <person name="Kadnikov V.V."/>
            <person name="Mardanov A.V."/>
            <person name="Beletsky A.V."/>
            <person name="Karnachuk O.V."/>
            <person name="Ravin N.V."/>
        </authorList>
    </citation>
    <scope>NUCLEOTIDE SEQUENCE [LARGE SCALE GENOMIC DNA]</scope>
    <source>
        <strain evidence="7">BY38</strain>
    </source>
</reference>
<feature type="domain" description="Peptidase M10 metallopeptidase" evidence="6">
    <location>
        <begin position="242"/>
        <end position="300"/>
    </location>
</feature>
<evidence type="ECO:0000313" key="8">
    <source>
        <dbReference type="Proteomes" id="UP000257323"/>
    </source>
</evidence>